<evidence type="ECO:0000256" key="1">
    <source>
        <dbReference type="ARBA" id="ARBA00011073"/>
    </source>
</evidence>
<dbReference type="InterPro" id="IPR000209">
    <property type="entry name" value="Peptidase_S8/S53_dom"/>
</dbReference>
<comment type="similarity">
    <text evidence="1 5">Belongs to the peptidase S8 family.</text>
</comment>
<evidence type="ECO:0000256" key="5">
    <source>
        <dbReference type="PROSITE-ProRule" id="PRU01240"/>
    </source>
</evidence>
<dbReference type="AlphaFoldDB" id="A0A1M6SSA3"/>
<accession>A0A1M6SSA3</accession>
<dbReference type="Proteomes" id="UP000183947">
    <property type="component" value="Unassembled WGS sequence"/>
</dbReference>
<keyword evidence="3 5" id="KW-0378">Hydrolase</keyword>
<dbReference type="PROSITE" id="PS00138">
    <property type="entry name" value="SUBTILASE_SER"/>
    <property type="match status" value="1"/>
</dbReference>
<evidence type="ECO:0000313" key="9">
    <source>
        <dbReference type="EMBL" id="SHK47612.1"/>
    </source>
</evidence>
<dbReference type="PROSITE" id="PS51892">
    <property type="entry name" value="SUBTILASE"/>
    <property type="match status" value="1"/>
</dbReference>
<gene>
    <name evidence="9" type="ORF">SAMN02746009_00966</name>
</gene>
<dbReference type="RefSeq" id="WP_073281669.1">
    <property type="nucleotide sequence ID" value="NZ_FRAS01000003.1"/>
</dbReference>
<dbReference type="InterPro" id="IPR015500">
    <property type="entry name" value="Peptidase_S8_subtilisin-rel"/>
</dbReference>
<evidence type="ECO:0000256" key="3">
    <source>
        <dbReference type="ARBA" id="ARBA00022801"/>
    </source>
</evidence>
<dbReference type="InterPro" id="IPR036852">
    <property type="entry name" value="Peptidase_S8/S53_dom_sf"/>
</dbReference>
<dbReference type="Gene3D" id="3.40.50.200">
    <property type="entry name" value="Peptidase S8/S53 domain"/>
    <property type="match status" value="1"/>
</dbReference>
<feature type="domain" description="Peptidase S8/S53" evidence="8">
    <location>
        <begin position="177"/>
        <end position="446"/>
    </location>
</feature>
<evidence type="ECO:0000256" key="6">
    <source>
        <dbReference type="SAM" id="MobiDB-lite"/>
    </source>
</evidence>
<dbReference type="GO" id="GO:0006508">
    <property type="term" value="P:proteolysis"/>
    <property type="evidence" value="ECO:0007669"/>
    <property type="project" value="UniProtKB-KW"/>
</dbReference>
<dbReference type="PRINTS" id="PR00723">
    <property type="entry name" value="SUBTILISIN"/>
</dbReference>
<reference evidence="10" key="1">
    <citation type="submission" date="2016-11" db="EMBL/GenBank/DDBJ databases">
        <authorList>
            <person name="Varghese N."/>
            <person name="Submissions S."/>
        </authorList>
    </citation>
    <scope>NUCLEOTIDE SEQUENCE [LARGE SCALE GENOMIC DNA]</scope>
    <source>
        <strain evidence="10">DSM 18569</strain>
    </source>
</reference>
<feature type="region of interest" description="Disordered" evidence="6">
    <location>
        <begin position="508"/>
        <end position="529"/>
    </location>
</feature>
<feature type="active site" description="Charge relay system" evidence="5">
    <location>
        <position position="400"/>
    </location>
</feature>
<dbReference type="PANTHER" id="PTHR43806">
    <property type="entry name" value="PEPTIDASE S8"/>
    <property type="match status" value="1"/>
</dbReference>
<organism evidence="9 10">
    <name type="scientific">Hymenobacter psychrotolerans DSM 18569</name>
    <dbReference type="NCBI Taxonomy" id="1121959"/>
    <lineage>
        <taxon>Bacteria</taxon>
        <taxon>Pseudomonadati</taxon>
        <taxon>Bacteroidota</taxon>
        <taxon>Cytophagia</taxon>
        <taxon>Cytophagales</taxon>
        <taxon>Hymenobacteraceae</taxon>
        <taxon>Hymenobacter</taxon>
    </lineage>
</organism>
<keyword evidence="2 5" id="KW-0645">Protease</keyword>
<evidence type="ECO:0000256" key="7">
    <source>
        <dbReference type="SAM" id="SignalP"/>
    </source>
</evidence>
<dbReference type="SUPFAM" id="SSF52743">
    <property type="entry name" value="Subtilisin-like"/>
    <property type="match status" value="1"/>
</dbReference>
<dbReference type="InterPro" id="IPR050131">
    <property type="entry name" value="Peptidase_S8_subtilisin-like"/>
</dbReference>
<evidence type="ECO:0000259" key="8">
    <source>
        <dbReference type="Pfam" id="PF00082"/>
    </source>
</evidence>
<evidence type="ECO:0000313" key="10">
    <source>
        <dbReference type="Proteomes" id="UP000183947"/>
    </source>
</evidence>
<dbReference type="GO" id="GO:0004252">
    <property type="term" value="F:serine-type endopeptidase activity"/>
    <property type="evidence" value="ECO:0007669"/>
    <property type="project" value="UniProtKB-UniRule"/>
</dbReference>
<keyword evidence="4 5" id="KW-0720">Serine protease</keyword>
<feature type="active site" description="Charge relay system" evidence="5">
    <location>
        <position position="186"/>
    </location>
</feature>
<protein>
    <submittedName>
        <fullName evidence="9">Serine protease, subtilisin family</fullName>
    </submittedName>
</protein>
<dbReference type="Pfam" id="PF00082">
    <property type="entry name" value="Peptidase_S8"/>
    <property type="match status" value="1"/>
</dbReference>
<evidence type="ECO:0000256" key="2">
    <source>
        <dbReference type="ARBA" id="ARBA00022670"/>
    </source>
</evidence>
<feature type="active site" description="Charge relay system" evidence="5">
    <location>
        <position position="226"/>
    </location>
</feature>
<feature type="signal peptide" evidence="7">
    <location>
        <begin position="1"/>
        <end position="26"/>
    </location>
</feature>
<dbReference type="PANTHER" id="PTHR43806:SF67">
    <property type="entry name" value="EGF-LIKE DOMAIN-CONTAINING PROTEIN"/>
    <property type="match status" value="1"/>
</dbReference>
<name>A0A1M6SSA3_9BACT</name>
<proteinExistence type="inferred from homology"/>
<dbReference type="EMBL" id="FRAS01000003">
    <property type="protein sequence ID" value="SHK47612.1"/>
    <property type="molecule type" value="Genomic_DNA"/>
</dbReference>
<feature type="chain" id="PRO_5013200852" evidence="7">
    <location>
        <begin position="27"/>
        <end position="590"/>
    </location>
</feature>
<dbReference type="InterPro" id="IPR023828">
    <property type="entry name" value="Peptidase_S8_Ser-AS"/>
</dbReference>
<keyword evidence="10" id="KW-1185">Reference proteome</keyword>
<evidence type="ECO:0000256" key="4">
    <source>
        <dbReference type="ARBA" id="ARBA00022825"/>
    </source>
</evidence>
<keyword evidence="7" id="KW-0732">Signal</keyword>
<dbReference type="STRING" id="1121959.SAMN02746009_00966"/>
<sequence length="590" mass="64505">MPAISVLRRFPVFLFLLLSWPALSQAAIPPPAAARYWVELRDKKGVRFDAGTYFVPAAQVRRLRQHLPAADSTDFPVRPDYLCAVRLHSDSVLLVSRWFNAVACRATPAQAAELAQLPGVRRVLPLPETPLLPAARPAASAWKGEGRKTISAADRLLARRQVRTLGADEFRKAALDGKGLRIAVFDVGFNGADQHPAFQELFARKQIVATYDFARRSAHVFHGGSHGTEVLACLAGRMPDGTPLGLATGAEFLLARTERMHREIYAEELDWLAAVEWADRNGADIINSSLGYTARRYFPEEMNGRLSLVARAANLAARKGILVVNAAGNDGDNEDWRTVGTPADADSVLAVGGIDPETGLHLNFSAYGPTADRRLKPNVSAFGTVLTAAPGGYSHVDGTSFASPLVAGFAACVWQHERSLTAMQLFEKMQQSASLYPYYDYAHGYGLPQAGFFLANKAPEQLPKLDFVVEDSLLAVNIRPEASRPVVRALPFYADSAVSFPDARRVPRVGREEPRPATQGQAVAPDSGPPALPAANYLYWHVADARGVLRRYEVVEVSQRAILRIPRRTLRPGDVVRVFYLGTTHSYPVL</sequence>